<proteinExistence type="predicted"/>
<reference evidence="1 2" key="1">
    <citation type="submission" date="2023-09" db="EMBL/GenBank/DDBJ databases">
        <title>Multi-omics analysis of a traditional fermented food reveals byproduct-associated fungal strains for waste-to-food upcycling.</title>
        <authorList>
            <consortium name="Lawrence Berkeley National Laboratory"/>
            <person name="Rekdal V.M."/>
            <person name="Villalobos-Escobedo J.M."/>
            <person name="Rodriguez-Valeron N."/>
            <person name="Garcia M.O."/>
            <person name="Vasquez D.P."/>
            <person name="Damayanti I."/>
            <person name="Sorensen P.M."/>
            <person name="Baidoo E.E."/>
            <person name="De Carvalho A.C."/>
            <person name="Riley R."/>
            <person name="Lipzen A."/>
            <person name="He G."/>
            <person name="Yan M."/>
            <person name="Haridas S."/>
            <person name="Daum C."/>
            <person name="Yoshinaga Y."/>
            <person name="Ng V."/>
            <person name="Grigoriev I.V."/>
            <person name="Munk R."/>
            <person name="Nuraida L."/>
            <person name="Wijaya C.H."/>
            <person name="Morales P.-C."/>
            <person name="Keasling J.D."/>
        </authorList>
    </citation>
    <scope>NUCLEOTIDE SEQUENCE [LARGE SCALE GENOMIC DNA]</scope>
    <source>
        <strain evidence="1 2">FGSC 2613</strain>
    </source>
</reference>
<sequence length="72" mass="8220">MSRGAQQRLASYMKRLEEEQKKINDIRYARDESKQAGKDQTLSAAERATMPKHIKLLKRLGGVASPESRYQA</sequence>
<accession>A0ABR3DR08</accession>
<dbReference type="Proteomes" id="UP001451303">
    <property type="component" value="Unassembled WGS sequence"/>
</dbReference>
<keyword evidence="2" id="KW-1185">Reference proteome</keyword>
<organism evidence="1 2">
    <name type="scientific">Neurospora intermedia</name>
    <dbReference type="NCBI Taxonomy" id="5142"/>
    <lineage>
        <taxon>Eukaryota</taxon>
        <taxon>Fungi</taxon>
        <taxon>Dikarya</taxon>
        <taxon>Ascomycota</taxon>
        <taxon>Pezizomycotina</taxon>
        <taxon>Sordariomycetes</taxon>
        <taxon>Sordariomycetidae</taxon>
        <taxon>Sordariales</taxon>
        <taxon>Sordariaceae</taxon>
        <taxon>Neurospora</taxon>
    </lineage>
</organism>
<protein>
    <submittedName>
        <fullName evidence="1">Uncharacterized protein</fullName>
    </submittedName>
</protein>
<gene>
    <name evidence="1" type="ORF">QR685DRAFT_511603</name>
</gene>
<comment type="caution">
    <text evidence="1">The sequence shown here is derived from an EMBL/GenBank/DDBJ whole genome shotgun (WGS) entry which is preliminary data.</text>
</comment>
<name>A0ABR3DR08_NEUIN</name>
<evidence type="ECO:0000313" key="2">
    <source>
        <dbReference type="Proteomes" id="UP001451303"/>
    </source>
</evidence>
<dbReference type="EMBL" id="JAVLET010000001">
    <property type="protein sequence ID" value="KAL0475076.1"/>
    <property type="molecule type" value="Genomic_DNA"/>
</dbReference>
<evidence type="ECO:0000313" key="1">
    <source>
        <dbReference type="EMBL" id="KAL0475076.1"/>
    </source>
</evidence>